<comment type="caution">
    <text evidence="22">The sequence shown here is derived from an EMBL/GenBank/DDBJ whole genome shotgun (WGS) entry which is preliminary data.</text>
</comment>
<name>A0A8J6N7H5_9BACT</name>
<organism evidence="22 23">
    <name type="scientific">Candidatus Desulfaltia bathyphila</name>
    <dbReference type="NCBI Taxonomy" id="2841697"/>
    <lineage>
        <taxon>Bacteria</taxon>
        <taxon>Pseudomonadati</taxon>
        <taxon>Thermodesulfobacteriota</taxon>
        <taxon>Desulfobacteria</taxon>
        <taxon>Desulfobacterales</taxon>
        <taxon>Desulfobacterales incertae sedis</taxon>
        <taxon>Candidatus Desulfaltia</taxon>
    </lineage>
</organism>
<evidence type="ECO:0000256" key="4">
    <source>
        <dbReference type="ARBA" id="ARBA00009524"/>
    </source>
</evidence>
<keyword evidence="10 17" id="KW-0520">NAD</keyword>
<dbReference type="GO" id="GO:0046872">
    <property type="term" value="F:metal ion binding"/>
    <property type="evidence" value="ECO:0007669"/>
    <property type="project" value="UniProtKB-UniRule"/>
</dbReference>
<keyword evidence="7 17" id="KW-0067">ATP-binding</keyword>
<dbReference type="PANTHER" id="PTHR12592:SF0">
    <property type="entry name" value="ATP-DEPENDENT (S)-NAD(P)H-HYDRATE DEHYDRATASE"/>
    <property type="match status" value="1"/>
</dbReference>
<dbReference type="Pfam" id="PF03853">
    <property type="entry name" value="YjeF_N"/>
    <property type="match status" value="1"/>
</dbReference>
<keyword evidence="8 17" id="KW-0521">NADP</keyword>
<keyword evidence="12 17" id="KW-0456">Lyase</keyword>
<feature type="binding site" evidence="18">
    <location>
        <position position="164"/>
    </location>
    <ligand>
        <name>(6S)-NADPHX</name>
        <dbReference type="ChEBI" id="CHEBI:64076"/>
    </ligand>
</feature>
<comment type="catalytic activity">
    <reaction evidence="15 17 19">
        <text>(6S)-NADHX + ADP = AMP + phosphate + NADH + H(+)</text>
        <dbReference type="Rhea" id="RHEA:32223"/>
        <dbReference type="ChEBI" id="CHEBI:15378"/>
        <dbReference type="ChEBI" id="CHEBI:43474"/>
        <dbReference type="ChEBI" id="CHEBI:57945"/>
        <dbReference type="ChEBI" id="CHEBI:64074"/>
        <dbReference type="ChEBI" id="CHEBI:456215"/>
        <dbReference type="ChEBI" id="CHEBI:456216"/>
        <dbReference type="EC" id="4.2.1.136"/>
    </reaction>
</comment>
<evidence type="ECO:0000313" key="22">
    <source>
        <dbReference type="EMBL" id="MBC8199406.1"/>
    </source>
</evidence>
<dbReference type="HAMAP" id="MF_01965">
    <property type="entry name" value="NADHX_dehydratase"/>
    <property type="match status" value="1"/>
</dbReference>
<proteinExistence type="inferred from homology"/>
<accession>A0A8J6N7H5</accession>
<evidence type="ECO:0000256" key="14">
    <source>
        <dbReference type="ARBA" id="ARBA00025153"/>
    </source>
</evidence>
<evidence type="ECO:0000256" key="5">
    <source>
        <dbReference type="ARBA" id="ARBA00022723"/>
    </source>
</evidence>
<dbReference type="Gene3D" id="3.40.1190.20">
    <property type="match status" value="1"/>
</dbReference>
<dbReference type="SUPFAM" id="SSF53613">
    <property type="entry name" value="Ribokinase-like"/>
    <property type="match status" value="1"/>
</dbReference>
<feature type="binding site" evidence="17">
    <location>
        <begin position="427"/>
        <end position="431"/>
    </location>
    <ligand>
        <name>AMP</name>
        <dbReference type="ChEBI" id="CHEBI:456215"/>
    </ligand>
</feature>
<dbReference type="GO" id="GO:0005524">
    <property type="term" value="F:ATP binding"/>
    <property type="evidence" value="ECO:0007669"/>
    <property type="project" value="UniProtKB-UniRule"/>
</dbReference>
<dbReference type="Gene3D" id="3.40.50.10260">
    <property type="entry name" value="YjeF N-terminal domain"/>
    <property type="match status" value="1"/>
</dbReference>
<dbReference type="NCBIfam" id="TIGR00197">
    <property type="entry name" value="yjeF_nterm"/>
    <property type="match status" value="1"/>
</dbReference>
<evidence type="ECO:0000256" key="18">
    <source>
        <dbReference type="HAMAP-Rule" id="MF_01966"/>
    </source>
</evidence>
<comment type="similarity">
    <text evidence="17">Belongs to the NnrD/CARKD family.</text>
</comment>
<feature type="binding site" evidence="18">
    <location>
        <position position="167"/>
    </location>
    <ligand>
        <name>K(+)</name>
        <dbReference type="ChEBI" id="CHEBI:29103"/>
    </ligand>
</feature>
<comment type="catalytic activity">
    <reaction evidence="2 18 19">
        <text>(6R)-NADPHX = (6S)-NADPHX</text>
        <dbReference type="Rhea" id="RHEA:32227"/>
        <dbReference type="ChEBI" id="CHEBI:64076"/>
        <dbReference type="ChEBI" id="CHEBI:64077"/>
        <dbReference type="EC" id="5.1.99.6"/>
    </reaction>
</comment>
<dbReference type="GO" id="GO:0046496">
    <property type="term" value="P:nicotinamide nucleotide metabolic process"/>
    <property type="evidence" value="ECO:0007669"/>
    <property type="project" value="UniProtKB-UniRule"/>
</dbReference>
<feature type="binding site" evidence="17">
    <location>
        <position position="339"/>
    </location>
    <ligand>
        <name>(6S)-NADPHX</name>
        <dbReference type="ChEBI" id="CHEBI:64076"/>
    </ligand>
</feature>
<dbReference type="EC" id="4.2.1.136" evidence="19"/>
<dbReference type="EC" id="5.1.99.6" evidence="19"/>
<comment type="similarity">
    <text evidence="18">Belongs to the NnrE/AIBP family.</text>
</comment>
<dbReference type="InterPro" id="IPR000631">
    <property type="entry name" value="CARKD"/>
</dbReference>
<dbReference type="PIRSF" id="PIRSF017184">
    <property type="entry name" value="Nnr"/>
    <property type="match status" value="1"/>
</dbReference>
<comment type="cofactor">
    <cofactor evidence="17">
        <name>Mg(2+)</name>
        <dbReference type="ChEBI" id="CHEBI:18420"/>
    </cofactor>
</comment>
<feature type="binding site" evidence="17">
    <location>
        <position position="456"/>
    </location>
    <ligand>
        <name>AMP</name>
        <dbReference type="ChEBI" id="CHEBI:456215"/>
    </ligand>
</feature>
<keyword evidence="6 17" id="KW-0547">Nucleotide-binding</keyword>
<dbReference type="InterPro" id="IPR004443">
    <property type="entry name" value="YjeF_N_dom"/>
</dbReference>
<dbReference type="PROSITE" id="PS51385">
    <property type="entry name" value="YJEF_N"/>
    <property type="match status" value="1"/>
</dbReference>
<comment type="catalytic activity">
    <reaction evidence="16 17 19">
        <text>(6S)-NADPHX + ADP = AMP + phosphate + NADPH + H(+)</text>
        <dbReference type="Rhea" id="RHEA:32235"/>
        <dbReference type="ChEBI" id="CHEBI:15378"/>
        <dbReference type="ChEBI" id="CHEBI:43474"/>
        <dbReference type="ChEBI" id="CHEBI:57783"/>
        <dbReference type="ChEBI" id="CHEBI:64076"/>
        <dbReference type="ChEBI" id="CHEBI:456215"/>
        <dbReference type="ChEBI" id="CHEBI:456216"/>
        <dbReference type="EC" id="4.2.1.136"/>
    </reaction>
</comment>
<evidence type="ECO:0000256" key="12">
    <source>
        <dbReference type="ARBA" id="ARBA00023239"/>
    </source>
</evidence>
<evidence type="ECO:0000256" key="2">
    <source>
        <dbReference type="ARBA" id="ARBA00000909"/>
    </source>
</evidence>
<evidence type="ECO:0000256" key="7">
    <source>
        <dbReference type="ARBA" id="ARBA00022840"/>
    </source>
</evidence>
<evidence type="ECO:0000313" key="23">
    <source>
        <dbReference type="Proteomes" id="UP000603545"/>
    </source>
</evidence>
<evidence type="ECO:0000259" key="21">
    <source>
        <dbReference type="PROSITE" id="PS51385"/>
    </source>
</evidence>
<comment type="similarity">
    <text evidence="4 19">In the C-terminal section; belongs to the NnrD/CARKD family.</text>
</comment>
<dbReference type="CDD" id="cd01171">
    <property type="entry name" value="YXKO-related"/>
    <property type="match status" value="1"/>
</dbReference>
<protein>
    <recommendedName>
        <fullName evidence="19">Bifunctional NAD(P)H-hydrate repair enzyme</fullName>
    </recommendedName>
    <alternativeName>
        <fullName evidence="19">Nicotinamide nucleotide repair protein</fullName>
    </alternativeName>
    <domain>
        <recommendedName>
            <fullName evidence="19">ADP-dependent (S)-NAD(P)H-hydrate dehydratase</fullName>
            <ecNumber evidence="19">4.2.1.136</ecNumber>
        </recommendedName>
        <alternativeName>
            <fullName evidence="19">ADP-dependent NAD(P)HX dehydratase</fullName>
        </alternativeName>
    </domain>
    <domain>
        <recommendedName>
            <fullName evidence="19">NAD(P)H-hydrate epimerase</fullName>
            <ecNumber evidence="19">5.1.99.6</ecNumber>
        </recommendedName>
    </domain>
</protein>
<evidence type="ECO:0000256" key="9">
    <source>
        <dbReference type="ARBA" id="ARBA00022958"/>
    </source>
</evidence>
<evidence type="ECO:0000256" key="3">
    <source>
        <dbReference type="ARBA" id="ARBA00006001"/>
    </source>
</evidence>
<evidence type="ECO:0000256" key="1">
    <source>
        <dbReference type="ARBA" id="ARBA00000013"/>
    </source>
</evidence>
<feature type="binding site" evidence="18">
    <location>
        <position position="131"/>
    </location>
    <ligand>
        <name>K(+)</name>
        <dbReference type="ChEBI" id="CHEBI:29103"/>
    </ligand>
</feature>
<reference evidence="22 23" key="1">
    <citation type="submission" date="2020-08" db="EMBL/GenBank/DDBJ databases">
        <title>Bridging the membrane lipid divide: bacteria of the FCB group superphylum have the potential to synthesize archaeal ether lipids.</title>
        <authorList>
            <person name="Villanueva L."/>
            <person name="Von Meijenfeldt F.A.B."/>
            <person name="Westbye A.B."/>
            <person name="Yadav S."/>
            <person name="Hopmans E.C."/>
            <person name="Dutilh B.E."/>
            <person name="Sinninghe Damste J.S."/>
        </authorList>
    </citation>
    <scope>NUCLEOTIDE SEQUENCE [LARGE SCALE GENOMIC DNA]</scope>
    <source>
        <strain evidence="22">NIOZ-UU82</strain>
    </source>
</reference>
<dbReference type="Pfam" id="PF01256">
    <property type="entry name" value="Carb_kinase"/>
    <property type="match status" value="1"/>
</dbReference>
<evidence type="ECO:0000256" key="16">
    <source>
        <dbReference type="ARBA" id="ARBA00049209"/>
    </source>
</evidence>
<comment type="similarity">
    <text evidence="3 19">In the N-terminal section; belongs to the NnrE/AIBP family.</text>
</comment>
<dbReference type="GO" id="GO:0052855">
    <property type="term" value="F:ADP-dependent NAD(P)H-hydrate dehydratase activity"/>
    <property type="evidence" value="ECO:0007669"/>
    <property type="project" value="UniProtKB-UniRule"/>
</dbReference>
<evidence type="ECO:0000256" key="17">
    <source>
        <dbReference type="HAMAP-Rule" id="MF_01965"/>
    </source>
</evidence>
<feature type="binding site" evidence="17">
    <location>
        <position position="457"/>
    </location>
    <ligand>
        <name>(6S)-NADPHX</name>
        <dbReference type="ChEBI" id="CHEBI:64076"/>
    </ligand>
</feature>
<comment type="function">
    <text evidence="14 19">Bifunctional enzyme that catalyzes the epimerization of the S- and R-forms of NAD(P)HX and the dehydration of the S-form of NAD(P)HX at the expense of ADP, which is converted to AMP. This allows the repair of both epimers of NAD(P)HX, a damaged form of NAD(P)H that is a result of enzymatic or heat-dependent hydration.</text>
</comment>
<comment type="cofactor">
    <cofactor evidence="18 19">
        <name>K(+)</name>
        <dbReference type="ChEBI" id="CHEBI:29103"/>
    </cofactor>
    <text evidence="18 19">Binds 1 potassium ion per subunit.</text>
</comment>
<dbReference type="HAMAP" id="MF_01966">
    <property type="entry name" value="NADHX_epimerase"/>
    <property type="match status" value="1"/>
</dbReference>
<dbReference type="GO" id="GO:0052856">
    <property type="term" value="F:NAD(P)HX epimerase activity"/>
    <property type="evidence" value="ECO:0007669"/>
    <property type="project" value="UniProtKB-UniRule"/>
</dbReference>
<dbReference type="AlphaFoldDB" id="A0A8J6N7H5"/>
<comment type="function">
    <text evidence="18">Catalyzes the epimerization of the S- and R-forms of NAD(P)HX, a damaged form of NAD(P)H that is a result of enzymatic or heat-dependent hydration. This is a prerequisite for the S-specific NAD(P)H-hydrate dehydratase to allow the repair of both epimers of NAD(P)HX.</text>
</comment>
<dbReference type="InterPro" id="IPR029056">
    <property type="entry name" value="Ribokinase-like"/>
</dbReference>
<dbReference type="NCBIfam" id="TIGR00196">
    <property type="entry name" value="yjeF_cterm"/>
    <property type="match status" value="1"/>
</dbReference>
<evidence type="ECO:0000256" key="15">
    <source>
        <dbReference type="ARBA" id="ARBA00048238"/>
    </source>
</evidence>
<comment type="caution">
    <text evidence="18">Lacks conserved residue(s) required for the propagation of feature annotation.</text>
</comment>
<evidence type="ECO:0000259" key="20">
    <source>
        <dbReference type="PROSITE" id="PS51383"/>
    </source>
</evidence>
<feature type="binding site" evidence="17">
    <location>
        <position position="268"/>
    </location>
    <ligand>
        <name>(6S)-NADPHX</name>
        <dbReference type="ChEBI" id="CHEBI:64076"/>
    </ligand>
</feature>
<dbReference type="InterPro" id="IPR036652">
    <property type="entry name" value="YjeF_N_dom_sf"/>
</dbReference>
<keyword evidence="13" id="KW-0511">Multifunctional enzyme</keyword>
<comment type="catalytic activity">
    <reaction evidence="1 18 19">
        <text>(6R)-NADHX = (6S)-NADHX</text>
        <dbReference type="Rhea" id="RHEA:32215"/>
        <dbReference type="ChEBI" id="CHEBI:64074"/>
        <dbReference type="ChEBI" id="CHEBI:64075"/>
        <dbReference type="EC" id="5.1.99.6"/>
    </reaction>
</comment>
<feature type="binding site" evidence="17">
    <location>
        <position position="390"/>
    </location>
    <ligand>
        <name>(6S)-NADPHX</name>
        <dbReference type="ChEBI" id="CHEBI:64076"/>
    </ligand>
</feature>
<dbReference type="PANTHER" id="PTHR12592">
    <property type="entry name" value="ATP-DEPENDENT (S)-NAD(P)H-HYDRATE DEHYDRATASE FAMILY MEMBER"/>
    <property type="match status" value="1"/>
</dbReference>
<dbReference type="PROSITE" id="PS51383">
    <property type="entry name" value="YJEF_C_3"/>
    <property type="match status" value="1"/>
</dbReference>
<feature type="binding site" evidence="18">
    <location>
        <begin position="59"/>
        <end position="63"/>
    </location>
    <ligand>
        <name>(6S)-NADPHX</name>
        <dbReference type="ChEBI" id="CHEBI:64076"/>
    </ligand>
</feature>
<feature type="domain" description="YjeF C-terminal" evidence="20">
    <location>
        <begin position="233"/>
        <end position="516"/>
    </location>
</feature>
<dbReference type="GO" id="GO:0110051">
    <property type="term" value="P:metabolite repair"/>
    <property type="evidence" value="ECO:0007669"/>
    <property type="project" value="TreeGrafter"/>
</dbReference>
<feature type="binding site" evidence="18">
    <location>
        <position position="60"/>
    </location>
    <ligand>
        <name>K(+)</name>
        <dbReference type="ChEBI" id="CHEBI:29103"/>
    </ligand>
</feature>
<comment type="function">
    <text evidence="17">Catalyzes the dehydration of the S-form of NAD(P)HX at the expense of ADP, which is converted to AMP. Together with NAD(P)HX epimerase, which catalyzes the epimerization of the S- and R-forms, the enzyme allows the repair of both epimers of NAD(P)HX, a damaged form of NAD(P)H that is a result of enzymatic or heat-dependent hydration.</text>
</comment>
<sequence length="521" mass="54960">MYLVTASEMQKMDQLTIESFGIPGRVLMENAGRGATQILFEKFGGIKNKKVGIVAGRGNNGGDGFVIARYLAQKGIKTTVYLLSKRAKIKGDAAANLKLLDPLSIPVIEIPDRKALSTHRTSMVHQEIWVDAILGTGLKSEVKGYFRGIIEFINSLNKPVFAVDIPSGLDSDTGQPCGVCVRANTTATFAFAKIGQILFPGANYTGDLEIVEIGIPPHIAEEVGPRQYLLTSSLISDYLKLATRHSDAHKGNTGHLLLISGSPGKTGAAAMTAMSAMRTGAGLVTLGIPSSLNHILESQCIEAMTCPLSETKDGMLGESSFNAIMELLSGKRCLAIGPGLGSAVETKSLIRRVIQESTAPIVIDADGINSLAGHAKILQNLKVPVILTPHPGEMARLIDSTAKNIQKDRVGCARDFAERFNVHVVLKGARTIIAHPDGGVFINPTGNSGMASGGMGDVLTGMIAGLVTQGYSPETAAHAGVFLHGTAADAIANKTGPFGFLATDVMRAVPEQIGRLMKSEL</sequence>
<evidence type="ECO:0000256" key="13">
    <source>
        <dbReference type="ARBA" id="ARBA00023268"/>
    </source>
</evidence>
<dbReference type="PROSITE" id="PS01050">
    <property type="entry name" value="YJEF_C_2"/>
    <property type="match status" value="1"/>
</dbReference>
<dbReference type="InterPro" id="IPR030677">
    <property type="entry name" value="Nnr"/>
</dbReference>
<keyword evidence="5 18" id="KW-0479">Metal-binding</keyword>
<dbReference type="Proteomes" id="UP000603545">
    <property type="component" value="Unassembled WGS sequence"/>
</dbReference>
<evidence type="ECO:0000256" key="11">
    <source>
        <dbReference type="ARBA" id="ARBA00023235"/>
    </source>
</evidence>
<evidence type="ECO:0000256" key="19">
    <source>
        <dbReference type="PIRNR" id="PIRNR017184"/>
    </source>
</evidence>
<evidence type="ECO:0000256" key="8">
    <source>
        <dbReference type="ARBA" id="ARBA00022857"/>
    </source>
</evidence>
<gene>
    <name evidence="17" type="primary">nnrD</name>
    <name evidence="18" type="synonym">nnrE</name>
    <name evidence="22" type="ORF">H8E80_05085</name>
</gene>
<dbReference type="SUPFAM" id="SSF64153">
    <property type="entry name" value="YjeF N-terminal domain-like"/>
    <property type="match status" value="1"/>
</dbReference>
<dbReference type="InterPro" id="IPR017953">
    <property type="entry name" value="Carbohydrate_kinase_pred_CS"/>
</dbReference>
<feature type="binding site" evidence="18">
    <location>
        <begin position="135"/>
        <end position="141"/>
    </location>
    <ligand>
        <name>(6S)-NADPHX</name>
        <dbReference type="ChEBI" id="CHEBI:64076"/>
    </ligand>
</feature>
<comment type="subunit">
    <text evidence="17">Homotetramer.</text>
</comment>
<evidence type="ECO:0000256" key="6">
    <source>
        <dbReference type="ARBA" id="ARBA00022741"/>
    </source>
</evidence>
<feature type="domain" description="YjeF N-terminal" evidence="21">
    <location>
        <begin position="9"/>
        <end position="221"/>
    </location>
</feature>
<dbReference type="EMBL" id="JACNLL010000052">
    <property type="protein sequence ID" value="MBC8199406.1"/>
    <property type="molecule type" value="Genomic_DNA"/>
</dbReference>
<evidence type="ECO:0000256" key="10">
    <source>
        <dbReference type="ARBA" id="ARBA00023027"/>
    </source>
</evidence>
<keyword evidence="9 18" id="KW-0630">Potassium</keyword>
<keyword evidence="11 18" id="KW-0413">Isomerase</keyword>